<organism evidence="1 2">
    <name type="scientific">Paracoccus aurantius</name>
    <dbReference type="NCBI Taxonomy" id="3073814"/>
    <lineage>
        <taxon>Bacteria</taxon>
        <taxon>Pseudomonadati</taxon>
        <taxon>Pseudomonadota</taxon>
        <taxon>Alphaproteobacteria</taxon>
        <taxon>Rhodobacterales</taxon>
        <taxon>Paracoccaceae</taxon>
        <taxon>Paracoccus</taxon>
    </lineage>
</organism>
<accession>A0ABU2HUJ2</accession>
<keyword evidence="2" id="KW-1185">Reference proteome</keyword>
<reference evidence="2" key="1">
    <citation type="submission" date="2023-07" db="EMBL/GenBank/DDBJ databases">
        <title>Paracoccus sp. MBLB3053 whole genome sequence.</title>
        <authorList>
            <person name="Hwang C.Y."/>
            <person name="Cho E.-S."/>
            <person name="Seo M.-J."/>
        </authorList>
    </citation>
    <scope>NUCLEOTIDE SEQUENCE [LARGE SCALE GENOMIC DNA]</scope>
    <source>
        <strain evidence="2">MBLB3053</strain>
    </source>
</reference>
<name>A0ABU2HUJ2_9RHOB</name>
<dbReference type="Proteomes" id="UP001269144">
    <property type="component" value="Unassembled WGS sequence"/>
</dbReference>
<protein>
    <submittedName>
        <fullName evidence="1">Uncharacterized protein</fullName>
    </submittedName>
</protein>
<gene>
    <name evidence="1" type="ORF">RGQ15_11545</name>
</gene>
<dbReference type="RefSeq" id="WP_311160373.1">
    <property type="nucleotide sequence ID" value="NZ_JAVQLW010000001.1"/>
</dbReference>
<evidence type="ECO:0000313" key="1">
    <source>
        <dbReference type="EMBL" id="MDS9468200.1"/>
    </source>
</evidence>
<evidence type="ECO:0000313" key="2">
    <source>
        <dbReference type="Proteomes" id="UP001269144"/>
    </source>
</evidence>
<dbReference type="EMBL" id="JAVQLW010000001">
    <property type="protein sequence ID" value="MDS9468200.1"/>
    <property type="molecule type" value="Genomic_DNA"/>
</dbReference>
<comment type="caution">
    <text evidence="1">The sequence shown here is derived from an EMBL/GenBank/DDBJ whole genome shotgun (WGS) entry which is preliminary data.</text>
</comment>
<sequence length="228" mass="25778">MNDMGHNMLNEAQWIGQGEAVSWPVRSVVRGLTIQQALEWAFATEYARLDFDQTGEFFRGGVDALWILQRQRELGCRIDGGGTSEPHADAQIIASFVERLPVEYGGRQMATRIAELARARRSPDWAVAEARRFVPTGWKMTDAGEWLGETRKLAQVTFKDKRGRVKSYRPEICPVSLTGSGAVIAQKRREYLAWYGALMYLLFDLSRCAFSSIRILDGLPEMTPWKSS</sequence>
<proteinExistence type="predicted"/>